<organism evidence="2 3">
    <name type="scientific">Desulfomicrobium macestii</name>
    <dbReference type="NCBI Taxonomy" id="90731"/>
    <lineage>
        <taxon>Bacteria</taxon>
        <taxon>Pseudomonadati</taxon>
        <taxon>Thermodesulfobacteriota</taxon>
        <taxon>Desulfovibrionia</taxon>
        <taxon>Desulfovibrionales</taxon>
        <taxon>Desulfomicrobiaceae</taxon>
        <taxon>Desulfomicrobium</taxon>
    </lineage>
</organism>
<name>A0ABR9H8K1_9BACT</name>
<feature type="transmembrane region" description="Helical" evidence="1">
    <location>
        <begin position="21"/>
        <end position="42"/>
    </location>
</feature>
<keyword evidence="1" id="KW-0472">Membrane</keyword>
<accession>A0ABR9H8K1</accession>
<sequence length="45" mass="4917">MQIHKFINAVTSGKAFEYLQLAITTASVCIAIMCMGVIYVNYMAG</sequence>
<reference evidence="2 3" key="1">
    <citation type="submission" date="2020-10" db="EMBL/GenBank/DDBJ databases">
        <title>Genomic Encyclopedia of Type Strains, Phase IV (KMG-IV): sequencing the most valuable type-strain genomes for metagenomic binning, comparative biology and taxonomic classification.</title>
        <authorList>
            <person name="Goeker M."/>
        </authorList>
    </citation>
    <scope>NUCLEOTIDE SEQUENCE [LARGE SCALE GENOMIC DNA]</scope>
    <source>
        <strain evidence="2 3">DSM 4194</strain>
    </source>
</reference>
<dbReference type="EMBL" id="JADBGG010000041">
    <property type="protein sequence ID" value="MBE1427023.1"/>
    <property type="molecule type" value="Genomic_DNA"/>
</dbReference>
<gene>
    <name evidence="2" type="ORF">H4684_003707</name>
</gene>
<protein>
    <submittedName>
        <fullName evidence="2">Uncharacterized protein</fullName>
    </submittedName>
</protein>
<keyword evidence="1" id="KW-1133">Transmembrane helix</keyword>
<evidence type="ECO:0000313" key="2">
    <source>
        <dbReference type="EMBL" id="MBE1427023.1"/>
    </source>
</evidence>
<dbReference type="Proteomes" id="UP000639010">
    <property type="component" value="Unassembled WGS sequence"/>
</dbReference>
<keyword evidence="3" id="KW-1185">Reference proteome</keyword>
<evidence type="ECO:0000256" key="1">
    <source>
        <dbReference type="SAM" id="Phobius"/>
    </source>
</evidence>
<evidence type="ECO:0000313" key="3">
    <source>
        <dbReference type="Proteomes" id="UP000639010"/>
    </source>
</evidence>
<comment type="caution">
    <text evidence="2">The sequence shown here is derived from an EMBL/GenBank/DDBJ whole genome shotgun (WGS) entry which is preliminary data.</text>
</comment>
<keyword evidence="1" id="KW-0812">Transmembrane</keyword>
<proteinExistence type="predicted"/>